<dbReference type="Proteomes" id="UP000001929">
    <property type="component" value="Chromosome"/>
</dbReference>
<dbReference type="InterPro" id="IPR025493">
    <property type="entry name" value="DUF4384"/>
</dbReference>
<dbReference type="HOGENOM" id="CLU_517455_0_0_5"/>
<dbReference type="STRING" id="269796.Rru_A0873"/>
<proteinExistence type="predicted"/>
<protein>
    <recommendedName>
        <fullName evidence="3">DUF4384 domain-containing protein</fullName>
    </recommendedName>
</protein>
<dbReference type="KEGG" id="rru:Rru_A0873"/>
<dbReference type="Gene3D" id="3.40.50.10610">
    <property type="entry name" value="ABC-type transport auxiliary lipoprotein component"/>
    <property type="match status" value="1"/>
</dbReference>
<dbReference type="Pfam" id="PF14326">
    <property type="entry name" value="DUF4384"/>
    <property type="match status" value="1"/>
</dbReference>
<organism evidence="4 5">
    <name type="scientific">Rhodospirillum rubrum (strain ATCC 11170 / ATH 1.1.1 / DSM 467 / LMG 4362 / NCIMB 8255 / S1)</name>
    <dbReference type="NCBI Taxonomy" id="269796"/>
    <lineage>
        <taxon>Bacteria</taxon>
        <taxon>Pseudomonadati</taxon>
        <taxon>Pseudomonadota</taxon>
        <taxon>Alphaproteobacteria</taxon>
        <taxon>Rhodospirillales</taxon>
        <taxon>Rhodospirillaceae</taxon>
        <taxon>Rhodospirillum</taxon>
    </lineage>
</organism>
<keyword evidence="2" id="KW-0732">Signal</keyword>
<dbReference type="eggNOG" id="COG3409">
    <property type="taxonomic scope" value="Bacteria"/>
</dbReference>
<sequence length="517" mass="56654">MSLRWEGRSLVCSVLAGALVLAGCQTMSNPQTASVVAQPDTPVVKNMTSFTNALRCMDDLFLAYGKRDIIITSDGLPDQTGEVRAGTKEMMISALSKMTAKSNAFRFVDVERSGDAVFYFNQILTNHDTQRKSFPSYYIRGAFTQVDRGILQDNQGIGVAFDFVSLGYEQDQLVSLISMDLNMGKTTDLEILPGISSTNTIATVKSGRGAEVEGLVPKANIYLNFSNDRAQGTHAAARTLVELGLIELLGKFTRVPYWRCLEIESTNPEMMAQIRDWYDQMSPADRVRLTASALRGIGYYQGADTTETNRALVDAINRYKAEKDLIANGRIDFDLYYRFIADDMARRGPSGGQPLQAPPVSPSLMASDSETAGYDPLGLTLTPVTPSRGSFRAGDSLAIDVSVSQTANLYCYYQASDGTIARVFPNRFDSNPTIKPGLPQRIPTKGRFSIVLDKTGTEENVACVATQSPYQNKKIPSVLLQPDLQPLKESSLGDIIYQHQGLDKMKTSIQTVTIAVQ</sequence>
<feature type="region of interest" description="Disordered" evidence="1">
    <location>
        <begin position="348"/>
        <end position="367"/>
    </location>
</feature>
<dbReference type="AlphaFoldDB" id="Q2RW21"/>
<accession>Q2RW21</accession>
<evidence type="ECO:0000259" key="3">
    <source>
        <dbReference type="Pfam" id="PF14326"/>
    </source>
</evidence>
<reference evidence="4 5" key="1">
    <citation type="journal article" date="2011" name="Stand. Genomic Sci.">
        <title>Complete genome sequence of Rhodospirillum rubrum type strain (S1).</title>
        <authorList>
            <person name="Munk A.C."/>
            <person name="Copeland A."/>
            <person name="Lucas S."/>
            <person name="Lapidus A."/>
            <person name="Del Rio T.G."/>
            <person name="Barry K."/>
            <person name="Detter J.C."/>
            <person name="Hammon N."/>
            <person name="Israni S."/>
            <person name="Pitluck S."/>
            <person name="Brettin T."/>
            <person name="Bruce D."/>
            <person name="Han C."/>
            <person name="Tapia R."/>
            <person name="Gilna P."/>
            <person name="Schmutz J."/>
            <person name="Larimer F."/>
            <person name="Land M."/>
            <person name="Kyrpides N.C."/>
            <person name="Mavromatis K."/>
            <person name="Richardson P."/>
            <person name="Rohde M."/>
            <person name="Goker M."/>
            <person name="Klenk H.P."/>
            <person name="Zhang Y."/>
            <person name="Roberts G.P."/>
            <person name="Reslewic S."/>
            <person name="Schwartz D.C."/>
        </authorList>
    </citation>
    <scope>NUCLEOTIDE SEQUENCE [LARGE SCALE GENOMIC DNA]</scope>
    <source>
        <strain evidence="5">ATCC 11170 / ATH 1.1.1 / DSM 467 / LMG 4362 / NCIMB 8255 / S1</strain>
    </source>
</reference>
<feature type="domain" description="DUF4384" evidence="3">
    <location>
        <begin position="391"/>
        <end position="469"/>
    </location>
</feature>
<gene>
    <name evidence="4" type="ordered locus">Rru_A0873</name>
</gene>
<feature type="signal peptide" evidence="2">
    <location>
        <begin position="1"/>
        <end position="33"/>
    </location>
</feature>
<feature type="chain" id="PRO_5004214873" description="DUF4384 domain-containing protein" evidence="2">
    <location>
        <begin position="34"/>
        <end position="517"/>
    </location>
</feature>
<dbReference type="EMBL" id="CP000230">
    <property type="protein sequence ID" value="ABC21674.1"/>
    <property type="molecule type" value="Genomic_DNA"/>
</dbReference>
<keyword evidence="5" id="KW-1185">Reference proteome</keyword>
<dbReference type="PATRIC" id="fig|269796.9.peg.928"/>
<evidence type="ECO:0000313" key="4">
    <source>
        <dbReference type="EMBL" id="ABC21674.1"/>
    </source>
</evidence>
<evidence type="ECO:0000256" key="2">
    <source>
        <dbReference type="SAM" id="SignalP"/>
    </source>
</evidence>
<name>Q2RW21_RHORT</name>
<dbReference type="PROSITE" id="PS51257">
    <property type="entry name" value="PROKAR_LIPOPROTEIN"/>
    <property type="match status" value="1"/>
</dbReference>
<dbReference type="EnsemblBacteria" id="ABC21674">
    <property type="protein sequence ID" value="ABC21674"/>
    <property type="gene ID" value="Rru_A0873"/>
</dbReference>
<evidence type="ECO:0000256" key="1">
    <source>
        <dbReference type="SAM" id="MobiDB-lite"/>
    </source>
</evidence>
<evidence type="ECO:0000313" key="5">
    <source>
        <dbReference type="Proteomes" id="UP000001929"/>
    </source>
</evidence>
<dbReference type="eggNOG" id="COG1462">
    <property type="taxonomic scope" value="Bacteria"/>
</dbReference>